<keyword evidence="6" id="KW-1185">Reference proteome</keyword>
<keyword evidence="2" id="KW-0808">Transferase</keyword>
<evidence type="ECO:0000256" key="3">
    <source>
        <dbReference type="ARBA" id="ARBA00023315"/>
    </source>
</evidence>
<dbReference type="GO" id="GO:0016746">
    <property type="term" value="F:acyltransferase activity"/>
    <property type="evidence" value="ECO:0007669"/>
    <property type="project" value="UniProtKB-KW"/>
</dbReference>
<accession>A0ABV9JKU5</accession>
<comment type="caution">
    <text evidence="5">The sequence shown here is derived from an EMBL/GenBank/DDBJ whole genome shotgun (WGS) entry which is preliminary data.</text>
</comment>
<dbReference type="RefSeq" id="WP_377333002.1">
    <property type="nucleotide sequence ID" value="NZ_JBHSGB010000006.1"/>
</dbReference>
<dbReference type="SMART" id="SM00563">
    <property type="entry name" value="PlsC"/>
    <property type="match status" value="1"/>
</dbReference>
<evidence type="ECO:0000256" key="2">
    <source>
        <dbReference type="ARBA" id="ARBA00022679"/>
    </source>
</evidence>
<organism evidence="5 6">
    <name type="scientific">Rheinheimera marina</name>
    <dbReference type="NCBI Taxonomy" id="1774958"/>
    <lineage>
        <taxon>Bacteria</taxon>
        <taxon>Pseudomonadati</taxon>
        <taxon>Pseudomonadota</taxon>
        <taxon>Gammaproteobacteria</taxon>
        <taxon>Chromatiales</taxon>
        <taxon>Chromatiaceae</taxon>
        <taxon>Rheinheimera</taxon>
    </lineage>
</organism>
<evidence type="ECO:0000313" key="5">
    <source>
        <dbReference type="EMBL" id="MFC4654858.1"/>
    </source>
</evidence>
<dbReference type="Proteomes" id="UP001595962">
    <property type="component" value="Unassembled WGS sequence"/>
</dbReference>
<evidence type="ECO:0000256" key="1">
    <source>
        <dbReference type="ARBA" id="ARBA00005189"/>
    </source>
</evidence>
<gene>
    <name evidence="5" type="ORF">ACFO3I_07525</name>
</gene>
<feature type="domain" description="Phospholipid/glycerol acyltransferase" evidence="4">
    <location>
        <begin position="45"/>
        <end position="154"/>
    </location>
</feature>
<proteinExistence type="predicted"/>
<protein>
    <submittedName>
        <fullName evidence="5">1-acyl-sn-glycerol-3-phosphate acyltransferase</fullName>
    </submittedName>
</protein>
<comment type="pathway">
    <text evidence="1">Lipid metabolism.</text>
</comment>
<dbReference type="PANTHER" id="PTHR10434:SF9">
    <property type="entry name" value="PHOSPHOLIPID_GLYCEROL ACYLTRANSFERASE DOMAIN-CONTAINING PROTEIN"/>
    <property type="match status" value="1"/>
</dbReference>
<evidence type="ECO:0000259" key="4">
    <source>
        <dbReference type="SMART" id="SM00563"/>
    </source>
</evidence>
<dbReference type="PANTHER" id="PTHR10434">
    <property type="entry name" value="1-ACYL-SN-GLYCEROL-3-PHOSPHATE ACYLTRANSFERASE"/>
    <property type="match status" value="1"/>
</dbReference>
<dbReference type="EMBL" id="JBHSGB010000006">
    <property type="protein sequence ID" value="MFC4654858.1"/>
    <property type="molecule type" value="Genomic_DNA"/>
</dbReference>
<dbReference type="SUPFAM" id="SSF69593">
    <property type="entry name" value="Glycerol-3-phosphate (1)-acyltransferase"/>
    <property type="match status" value="1"/>
</dbReference>
<keyword evidence="3 5" id="KW-0012">Acyltransferase</keyword>
<sequence>MPHRHIPENWPKRNSRFGRFIGRLLLKLLGGWQISGPIPEQPKLVLAVAPHTANKDFFIGIAAVLALDIKVSFLGKHSIFVWPVRGLLLRLGGIAVDRSAAHGVVGQVVERFAQSDAMLLGLAPEGTRKKVTQWKSGFWQIAKQAKVPVALIGLDYSSRQVRFGPCLETGETFEQDMQLYRAFFQQITARYPENA</sequence>
<reference evidence="6" key="1">
    <citation type="journal article" date="2019" name="Int. J. Syst. Evol. Microbiol.">
        <title>The Global Catalogue of Microorganisms (GCM) 10K type strain sequencing project: providing services to taxonomists for standard genome sequencing and annotation.</title>
        <authorList>
            <consortium name="The Broad Institute Genomics Platform"/>
            <consortium name="The Broad Institute Genome Sequencing Center for Infectious Disease"/>
            <person name="Wu L."/>
            <person name="Ma J."/>
        </authorList>
    </citation>
    <scope>NUCLEOTIDE SEQUENCE [LARGE SCALE GENOMIC DNA]</scope>
    <source>
        <strain evidence="6">DT28</strain>
    </source>
</reference>
<evidence type="ECO:0000313" key="6">
    <source>
        <dbReference type="Proteomes" id="UP001595962"/>
    </source>
</evidence>
<name>A0ABV9JKU5_9GAMM</name>
<dbReference type="InterPro" id="IPR002123">
    <property type="entry name" value="Plipid/glycerol_acylTrfase"/>
</dbReference>
<dbReference type="Pfam" id="PF01553">
    <property type="entry name" value="Acyltransferase"/>
    <property type="match status" value="1"/>
</dbReference>